<dbReference type="Pfam" id="PF00583">
    <property type="entry name" value="Acetyltransf_1"/>
    <property type="match status" value="1"/>
</dbReference>
<dbReference type="InterPro" id="IPR016181">
    <property type="entry name" value="Acyl_CoA_acyltransferase"/>
</dbReference>
<dbReference type="Proteomes" id="UP001223586">
    <property type="component" value="Unassembled WGS sequence"/>
</dbReference>
<evidence type="ECO:0000259" key="3">
    <source>
        <dbReference type="PROSITE" id="PS51186"/>
    </source>
</evidence>
<dbReference type="EMBL" id="JAUSTT010000019">
    <property type="protein sequence ID" value="MDQ0177177.1"/>
    <property type="molecule type" value="Genomic_DNA"/>
</dbReference>
<dbReference type="Gene3D" id="3.40.630.30">
    <property type="match status" value="1"/>
</dbReference>
<sequence length="150" mass="17233">MDLFIREVNADNWDQVAMLSVNEDQKEFIESNAYSLAQSKFEAGWTAVGLYDGEALIGFAMYGLHKQTGRVWLDRFMIDKQFQGRGYGKKAMQCLLDHIQAVYQPKTIYLSIFKENKHAQTLYEKFGFRFNGEIDIGGELVMELPMLAAK</sequence>
<organism evidence="4 5">
    <name type="scientific">Bacillus chungangensis</name>
    <dbReference type="NCBI Taxonomy" id="587633"/>
    <lineage>
        <taxon>Bacteria</taxon>
        <taxon>Bacillati</taxon>
        <taxon>Bacillota</taxon>
        <taxon>Bacilli</taxon>
        <taxon>Bacillales</taxon>
        <taxon>Bacillaceae</taxon>
        <taxon>Bacillus</taxon>
    </lineage>
</organism>
<gene>
    <name evidence="4" type="ORF">J2S08_003056</name>
</gene>
<dbReference type="GO" id="GO:0004145">
    <property type="term" value="F:diamine N-acetyltransferase activity"/>
    <property type="evidence" value="ECO:0007669"/>
    <property type="project" value="UniProtKB-EC"/>
</dbReference>
<evidence type="ECO:0000313" key="4">
    <source>
        <dbReference type="EMBL" id="MDQ0177177.1"/>
    </source>
</evidence>
<dbReference type="PROSITE" id="PS51186">
    <property type="entry name" value="GNAT"/>
    <property type="match status" value="1"/>
</dbReference>
<keyword evidence="1 4" id="KW-0808">Transferase</keyword>
<name>A0ABT9WVD5_9BACI</name>
<evidence type="ECO:0000256" key="2">
    <source>
        <dbReference type="ARBA" id="ARBA00023315"/>
    </source>
</evidence>
<reference evidence="4 5" key="1">
    <citation type="submission" date="2023-07" db="EMBL/GenBank/DDBJ databases">
        <title>Genomic Encyclopedia of Type Strains, Phase IV (KMG-IV): sequencing the most valuable type-strain genomes for metagenomic binning, comparative biology and taxonomic classification.</title>
        <authorList>
            <person name="Goeker M."/>
        </authorList>
    </citation>
    <scope>NUCLEOTIDE SEQUENCE [LARGE SCALE GENOMIC DNA]</scope>
    <source>
        <strain evidence="4 5">DSM 23837</strain>
    </source>
</reference>
<dbReference type="RefSeq" id="WP_307230950.1">
    <property type="nucleotide sequence ID" value="NZ_JAUSTT010000019.1"/>
</dbReference>
<proteinExistence type="predicted"/>
<dbReference type="CDD" id="cd04301">
    <property type="entry name" value="NAT_SF"/>
    <property type="match status" value="1"/>
</dbReference>
<keyword evidence="5" id="KW-1185">Reference proteome</keyword>
<keyword evidence="2 4" id="KW-0012">Acyltransferase</keyword>
<dbReference type="SUPFAM" id="SSF55729">
    <property type="entry name" value="Acyl-CoA N-acyltransferases (Nat)"/>
    <property type="match status" value="1"/>
</dbReference>
<dbReference type="InterPro" id="IPR000182">
    <property type="entry name" value="GNAT_dom"/>
</dbReference>
<evidence type="ECO:0000256" key="1">
    <source>
        <dbReference type="ARBA" id="ARBA00022679"/>
    </source>
</evidence>
<evidence type="ECO:0000313" key="5">
    <source>
        <dbReference type="Proteomes" id="UP001223586"/>
    </source>
</evidence>
<dbReference type="InterPro" id="IPR050680">
    <property type="entry name" value="YpeA/RimI_acetyltransf"/>
</dbReference>
<dbReference type="EC" id="2.3.1.57" evidence="4"/>
<dbReference type="PANTHER" id="PTHR43420">
    <property type="entry name" value="ACETYLTRANSFERASE"/>
    <property type="match status" value="1"/>
</dbReference>
<protein>
    <submittedName>
        <fullName evidence="4">Diamine N-acetyltransferase</fullName>
        <ecNumber evidence="4">2.3.1.57</ecNumber>
    </submittedName>
</protein>
<dbReference type="PANTHER" id="PTHR43420:SF47">
    <property type="entry name" value="N-ACETYLTRANSFERASE DOMAIN-CONTAINING PROTEIN"/>
    <property type="match status" value="1"/>
</dbReference>
<feature type="domain" description="N-acetyltransferase" evidence="3">
    <location>
        <begin position="3"/>
        <end position="147"/>
    </location>
</feature>
<comment type="caution">
    <text evidence="4">The sequence shown here is derived from an EMBL/GenBank/DDBJ whole genome shotgun (WGS) entry which is preliminary data.</text>
</comment>
<accession>A0ABT9WVD5</accession>